<dbReference type="InterPro" id="IPR050604">
    <property type="entry name" value="PDZ-LIM_domain"/>
</dbReference>
<protein>
    <submittedName>
        <fullName evidence="13">PDLI1 protein</fullName>
    </submittedName>
</protein>
<dbReference type="CDD" id="cd06753">
    <property type="entry name" value="PDZ_PDLIM-like"/>
    <property type="match status" value="1"/>
</dbReference>
<evidence type="ECO:0000256" key="7">
    <source>
        <dbReference type="ARBA" id="ARBA00023038"/>
    </source>
</evidence>
<keyword evidence="8" id="KW-0206">Cytoskeleton</keyword>
<dbReference type="PANTHER" id="PTHR24214">
    <property type="entry name" value="PDZ AND LIM DOMAIN PROTEIN ZASP"/>
    <property type="match status" value="1"/>
</dbReference>
<dbReference type="GO" id="GO:0007507">
    <property type="term" value="P:heart development"/>
    <property type="evidence" value="ECO:0007669"/>
    <property type="project" value="TreeGrafter"/>
</dbReference>
<dbReference type="GO" id="GO:0003779">
    <property type="term" value="F:actin binding"/>
    <property type="evidence" value="ECO:0007669"/>
    <property type="project" value="TreeGrafter"/>
</dbReference>
<dbReference type="InterPro" id="IPR031847">
    <property type="entry name" value="PDLI1-4/Zasp-like_mid"/>
</dbReference>
<dbReference type="SUPFAM" id="SSF57716">
    <property type="entry name" value="Glucocorticoid receptor-like (DNA-binding domain)"/>
    <property type="match status" value="2"/>
</dbReference>
<keyword evidence="7 10" id="KW-0440">LIM domain</keyword>
<evidence type="ECO:0000256" key="3">
    <source>
        <dbReference type="ARBA" id="ARBA00004510"/>
    </source>
</evidence>
<dbReference type="InterPro" id="IPR028537">
    <property type="entry name" value="PDLIM1_LIM"/>
</dbReference>
<dbReference type="GO" id="GO:0005912">
    <property type="term" value="C:adherens junction"/>
    <property type="evidence" value="ECO:0007669"/>
    <property type="project" value="TreeGrafter"/>
</dbReference>
<dbReference type="Gene3D" id="2.30.42.10">
    <property type="match status" value="1"/>
</dbReference>
<name>A0A7K5LAJ7_VIRAL</name>
<dbReference type="GO" id="GO:0061061">
    <property type="term" value="P:muscle structure development"/>
    <property type="evidence" value="ECO:0007669"/>
    <property type="project" value="TreeGrafter"/>
</dbReference>
<evidence type="ECO:0000256" key="2">
    <source>
        <dbReference type="ARBA" id="ARBA00004245"/>
    </source>
</evidence>
<dbReference type="FunFam" id="2.30.42.10:FF:000055">
    <property type="entry name" value="PDZ and LIM domain protein 3"/>
    <property type="match status" value="1"/>
</dbReference>
<dbReference type="InterPro" id="IPR006643">
    <property type="entry name" value="Zasp-like_motif"/>
</dbReference>
<gene>
    <name evidence="13" type="primary">Pdlim1</name>
    <name evidence="13" type="ORF">VIRALT_R06039</name>
</gene>
<evidence type="ECO:0000256" key="1">
    <source>
        <dbReference type="ARBA" id="ARBA00004216"/>
    </source>
</evidence>
<accession>A0A7K5LAJ7</accession>
<dbReference type="PROSITE" id="PS00478">
    <property type="entry name" value="LIM_DOMAIN_1"/>
    <property type="match status" value="1"/>
</dbReference>
<keyword evidence="9" id="KW-0966">Cell projection</keyword>
<feature type="non-terminal residue" evidence="13">
    <location>
        <position position="1"/>
    </location>
</feature>
<dbReference type="Gene3D" id="2.10.110.10">
    <property type="entry name" value="Cysteine Rich Protein"/>
    <property type="match status" value="1"/>
</dbReference>
<dbReference type="Pfam" id="PF00412">
    <property type="entry name" value="LIM"/>
    <property type="match status" value="1"/>
</dbReference>
<keyword evidence="14" id="KW-1185">Reference proteome</keyword>
<feature type="domain" description="PDZ" evidence="12">
    <location>
        <begin position="60"/>
        <end position="114"/>
    </location>
</feature>
<dbReference type="GO" id="GO:0030036">
    <property type="term" value="P:actin cytoskeleton organization"/>
    <property type="evidence" value="ECO:0007669"/>
    <property type="project" value="TreeGrafter"/>
</dbReference>
<dbReference type="FunFam" id="2.10.110.10:FF:000026">
    <property type="entry name" value="PDZ and LIM domain protein 3"/>
    <property type="match status" value="1"/>
</dbReference>
<evidence type="ECO:0000256" key="8">
    <source>
        <dbReference type="ARBA" id="ARBA00023212"/>
    </source>
</evidence>
<evidence type="ECO:0000313" key="14">
    <source>
        <dbReference type="Proteomes" id="UP000589495"/>
    </source>
</evidence>
<reference evidence="13 14" key="1">
    <citation type="submission" date="2019-09" db="EMBL/GenBank/DDBJ databases">
        <title>Bird 10,000 Genomes (B10K) Project - Family phase.</title>
        <authorList>
            <person name="Zhang G."/>
        </authorList>
    </citation>
    <scope>NUCLEOTIDE SEQUENCE [LARGE SCALE GENOMIC DNA]</scope>
    <source>
        <strain evidence="13">B10K-DU-001-22</strain>
        <tissue evidence="13">Muscle</tissue>
    </source>
</reference>
<evidence type="ECO:0000256" key="10">
    <source>
        <dbReference type="PROSITE-ProRule" id="PRU00125"/>
    </source>
</evidence>
<comment type="caution">
    <text evidence="13">The sequence shown here is derived from an EMBL/GenBank/DDBJ whole genome shotgun (WGS) entry which is preliminary data.</text>
</comment>
<dbReference type="PROSITE" id="PS50106">
    <property type="entry name" value="PDZ"/>
    <property type="match status" value="1"/>
</dbReference>
<dbReference type="GO" id="GO:0030027">
    <property type="term" value="C:lamellipodium"/>
    <property type="evidence" value="ECO:0007669"/>
    <property type="project" value="UniProtKB-SubCell"/>
</dbReference>
<feature type="domain" description="LIM zinc-binding" evidence="11">
    <location>
        <begin position="285"/>
        <end position="344"/>
    </location>
</feature>
<sequence>MGTHRIVLSGPGPWGFRLVGGRDFEQPLAISRGGRAAAGGAGGGRGRLGLAGGTTAKAGSGVTPGSKAAIANLCIGDQIIAIDGVNTDNMTHLEAQNKIKACTDELTLTVSRTEAKVWSPLVNEEGKTHPYKMNLASEPQEIRHIGSAHNRSAVPFTAATASAPRVITAQYNSPAGLYSSENIQTFNSAVETKTAPGALEPTKPLDQHNQTSGNIAIDKQSEVYKMLQENQESNEPPRQSASFLVLQEILESEEKGDPTKPSGFRSVKAPTTKVASSIGNAQKLPMCDKCGSGIVGMFVKIRDKQRHPECYVCSDCGTNLKQKGHFFVEDQIYCEKHARERVTPPEGYELVTVFPK</sequence>
<dbReference type="SMART" id="SM00735">
    <property type="entry name" value="ZM"/>
    <property type="match status" value="1"/>
</dbReference>
<dbReference type="InterPro" id="IPR036034">
    <property type="entry name" value="PDZ_sf"/>
</dbReference>
<evidence type="ECO:0000259" key="11">
    <source>
        <dbReference type="PROSITE" id="PS50023"/>
    </source>
</evidence>
<dbReference type="GO" id="GO:0031941">
    <property type="term" value="C:filamentous actin"/>
    <property type="evidence" value="ECO:0007669"/>
    <property type="project" value="TreeGrafter"/>
</dbReference>
<dbReference type="InterPro" id="IPR001781">
    <property type="entry name" value="Znf_LIM"/>
</dbReference>
<evidence type="ECO:0000256" key="9">
    <source>
        <dbReference type="ARBA" id="ARBA00023273"/>
    </source>
</evidence>
<dbReference type="GO" id="GO:0051371">
    <property type="term" value="F:muscle alpha-actinin binding"/>
    <property type="evidence" value="ECO:0007669"/>
    <property type="project" value="TreeGrafter"/>
</dbReference>
<dbReference type="CDD" id="cd09448">
    <property type="entry name" value="LIM_CLP36"/>
    <property type="match status" value="1"/>
</dbReference>
<comment type="subcellular location">
    <subcellularLocation>
        <location evidence="3">Cell projection</location>
        <location evidence="3">Lamellipodium</location>
    </subcellularLocation>
    <subcellularLocation>
        <location evidence="2">Cytoplasm</location>
        <location evidence="2">Cytoskeleton</location>
    </subcellularLocation>
    <subcellularLocation>
        <location evidence="1">Cytoplasm</location>
        <location evidence="1">Myofibril</location>
        <location evidence="1">Sarcomere</location>
        <location evidence="1">Z line</location>
    </subcellularLocation>
</comment>
<dbReference type="Pfam" id="PF00595">
    <property type="entry name" value="PDZ"/>
    <property type="match status" value="1"/>
</dbReference>
<keyword evidence="4" id="KW-0963">Cytoplasm</keyword>
<feature type="non-terminal residue" evidence="13">
    <location>
        <position position="356"/>
    </location>
</feature>
<keyword evidence="5 10" id="KW-0479">Metal-binding</keyword>
<evidence type="ECO:0000259" key="12">
    <source>
        <dbReference type="PROSITE" id="PS50106"/>
    </source>
</evidence>
<evidence type="ECO:0000256" key="4">
    <source>
        <dbReference type="ARBA" id="ARBA00022490"/>
    </source>
</evidence>
<evidence type="ECO:0000256" key="6">
    <source>
        <dbReference type="ARBA" id="ARBA00022833"/>
    </source>
</evidence>
<dbReference type="SMART" id="SM00228">
    <property type="entry name" value="PDZ"/>
    <property type="match status" value="1"/>
</dbReference>
<dbReference type="Pfam" id="PF15936">
    <property type="entry name" value="DUF4749"/>
    <property type="match status" value="1"/>
</dbReference>
<dbReference type="SMART" id="SM00132">
    <property type="entry name" value="LIM"/>
    <property type="match status" value="1"/>
</dbReference>
<dbReference type="Proteomes" id="UP000589495">
    <property type="component" value="Unassembled WGS sequence"/>
</dbReference>
<dbReference type="GO" id="GO:0046872">
    <property type="term" value="F:metal ion binding"/>
    <property type="evidence" value="ECO:0007669"/>
    <property type="project" value="UniProtKB-KW"/>
</dbReference>
<dbReference type="EMBL" id="VZRF01009134">
    <property type="protein sequence ID" value="NWT15117.1"/>
    <property type="molecule type" value="Genomic_DNA"/>
</dbReference>
<dbReference type="PROSITE" id="PS50023">
    <property type="entry name" value="LIM_DOMAIN_2"/>
    <property type="match status" value="1"/>
</dbReference>
<organism evidence="13 14">
    <name type="scientific">Vireo altiloquus</name>
    <name type="common">Black-whiskered vireo</name>
    <name type="synonym">Muscicapa altiloqua</name>
    <dbReference type="NCBI Taxonomy" id="34956"/>
    <lineage>
        <taxon>Eukaryota</taxon>
        <taxon>Metazoa</taxon>
        <taxon>Chordata</taxon>
        <taxon>Craniata</taxon>
        <taxon>Vertebrata</taxon>
        <taxon>Euteleostomi</taxon>
        <taxon>Archelosauria</taxon>
        <taxon>Archosauria</taxon>
        <taxon>Dinosauria</taxon>
        <taxon>Saurischia</taxon>
        <taxon>Theropoda</taxon>
        <taxon>Coelurosauria</taxon>
        <taxon>Aves</taxon>
        <taxon>Neognathae</taxon>
        <taxon>Neoaves</taxon>
        <taxon>Telluraves</taxon>
        <taxon>Australaves</taxon>
        <taxon>Passeriformes</taxon>
        <taxon>Corvoidea</taxon>
        <taxon>Vireonidae</taxon>
        <taxon>Vireoninae</taxon>
        <taxon>Vireo</taxon>
    </lineage>
</organism>
<evidence type="ECO:0000256" key="5">
    <source>
        <dbReference type="ARBA" id="ARBA00022723"/>
    </source>
</evidence>
<dbReference type="SUPFAM" id="SSF50156">
    <property type="entry name" value="PDZ domain-like"/>
    <property type="match status" value="1"/>
</dbReference>
<evidence type="ECO:0000313" key="13">
    <source>
        <dbReference type="EMBL" id="NWT15117.1"/>
    </source>
</evidence>
<proteinExistence type="predicted"/>
<dbReference type="GO" id="GO:0001725">
    <property type="term" value="C:stress fiber"/>
    <property type="evidence" value="ECO:0007669"/>
    <property type="project" value="TreeGrafter"/>
</dbReference>
<dbReference type="GO" id="GO:0030018">
    <property type="term" value="C:Z disc"/>
    <property type="evidence" value="ECO:0007669"/>
    <property type="project" value="UniProtKB-SubCell"/>
</dbReference>
<keyword evidence="6 10" id="KW-0862">Zinc</keyword>
<dbReference type="InterPro" id="IPR001478">
    <property type="entry name" value="PDZ"/>
</dbReference>
<dbReference type="PANTHER" id="PTHR24214:SF5">
    <property type="entry name" value="PDZ AND LIM DOMAIN PROTEIN 1"/>
    <property type="match status" value="1"/>
</dbReference>
<dbReference type="AlphaFoldDB" id="A0A7K5LAJ7"/>